<gene>
    <name evidence="2" type="ORF">CC86DRAFT_46108</name>
</gene>
<proteinExistence type="predicted"/>
<evidence type="ECO:0000313" key="3">
    <source>
        <dbReference type="Proteomes" id="UP000799424"/>
    </source>
</evidence>
<feature type="compositionally biased region" description="Polar residues" evidence="1">
    <location>
        <begin position="63"/>
        <end position="72"/>
    </location>
</feature>
<reference evidence="2" key="1">
    <citation type="journal article" date="2020" name="Stud. Mycol.">
        <title>101 Dothideomycetes genomes: a test case for predicting lifestyles and emergence of pathogens.</title>
        <authorList>
            <person name="Haridas S."/>
            <person name="Albert R."/>
            <person name="Binder M."/>
            <person name="Bloem J."/>
            <person name="Labutti K."/>
            <person name="Salamov A."/>
            <person name="Andreopoulos B."/>
            <person name="Baker S."/>
            <person name="Barry K."/>
            <person name="Bills G."/>
            <person name="Bluhm B."/>
            <person name="Cannon C."/>
            <person name="Castanera R."/>
            <person name="Culley D."/>
            <person name="Daum C."/>
            <person name="Ezra D."/>
            <person name="Gonzalez J."/>
            <person name="Henrissat B."/>
            <person name="Kuo A."/>
            <person name="Liang C."/>
            <person name="Lipzen A."/>
            <person name="Lutzoni F."/>
            <person name="Magnuson J."/>
            <person name="Mondo S."/>
            <person name="Nolan M."/>
            <person name="Ohm R."/>
            <person name="Pangilinan J."/>
            <person name="Park H.-J."/>
            <person name="Ramirez L."/>
            <person name="Alfaro M."/>
            <person name="Sun H."/>
            <person name="Tritt A."/>
            <person name="Yoshinaga Y."/>
            <person name="Zwiers L.-H."/>
            <person name="Turgeon B."/>
            <person name="Goodwin S."/>
            <person name="Spatafora J."/>
            <person name="Crous P."/>
            <person name="Grigoriev I."/>
        </authorList>
    </citation>
    <scope>NUCLEOTIDE SEQUENCE</scope>
    <source>
        <strain evidence="2">CBS 113818</strain>
    </source>
</reference>
<name>A0A6A6ZUH5_9PLEO</name>
<dbReference type="AlphaFoldDB" id="A0A6A6ZUH5"/>
<evidence type="ECO:0000313" key="2">
    <source>
        <dbReference type="EMBL" id="KAF2824710.1"/>
    </source>
</evidence>
<dbReference type="Proteomes" id="UP000799424">
    <property type="component" value="Unassembled WGS sequence"/>
</dbReference>
<keyword evidence="3" id="KW-1185">Reference proteome</keyword>
<organism evidence="2 3">
    <name type="scientific">Ophiobolus disseminans</name>
    <dbReference type="NCBI Taxonomy" id="1469910"/>
    <lineage>
        <taxon>Eukaryota</taxon>
        <taxon>Fungi</taxon>
        <taxon>Dikarya</taxon>
        <taxon>Ascomycota</taxon>
        <taxon>Pezizomycotina</taxon>
        <taxon>Dothideomycetes</taxon>
        <taxon>Pleosporomycetidae</taxon>
        <taxon>Pleosporales</taxon>
        <taxon>Pleosporineae</taxon>
        <taxon>Phaeosphaeriaceae</taxon>
        <taxon>Ophiobolus</taxon>
    </lineage>
</organism>
<sequence length="97" mass="10517">MATTLADTVARPYMLNDLTIDAQRLSACLPPDGWDPDTPRQLFWRQASGVFDLVWVVPPKHVSNPQLTNDTSKPPAAPHEDIKDAGDAAKSGDDSSC</sequence>
<accession>A0A6A6ZUH5</accession>
<protein>
    <submittedName>
        <fullName evidence="2">Uncharacterized protein</fullName>
    </submittedName>
</protein>
<feature type="compositionally biased region" description="Basic and acidic residues" evidence="1">
    <location>
        <begin position="78"/>
        <end position="97"/>
    </location>
</feature>
<dbReference type="OrthoDB" id="10483935at2759"/>
<dbReference type="EMBL" id="MU006229">
    <property type="protein sequence ID" value="KAF2824710.1"/>
    <property type="molecule type" value="Genomic_DNA"/>
</dbReference>
<evidence type="ECO:0000256" key="1">
    <source>
        <dbReference type="SAM" id="MobiDB-lite"/>
    </source>
</evidence>
<feature type="region of interest" description="Disordered" evidence="1">
    <location>
        <begin position="62"/>
        <end position="97"/>
    </location>
</feature>